<dbReference type="EMBL" id="LT906453">
    <property type="protein sequence ID" value="SNV20920.1"/>
    <property type="molecule type" value="Genomic_DNA"/>
</dbReference>
<comment type="subcellular location">
    <subcellularLocation>
        <location evidence="1">Cell membrane</location>
        <topology evidence="1">Multi-pass membrane protein</topology>
    </subcellularLocation>
</comment>
<feature type="transmembrane region" description="Helical" evidence="6">
    <location>
        <begin position="228"/>
        <end position="250"/>
    </location>
</feature>
<dbReference type="InterPro" id="IPR012809">
    <property type="entry name" value="ECF_CbiQ"/>
</dbReference>
<feature type="transmembrane region" description="Helical" evidence="6">
    <location>
        <begin position="74"/>
        <end position="94"/>
    </location>
</feature>
<evidence type="ECO:0000256" key="5">
    <source>
        <dbReference type="ARBA" id="ARBA00023136"/>
    </source>
</evidence>
<dbReference type="AlphaFoldDB" id="A0A239VFY2"/>
<evidence type="ECO:0000313" key="8">
    <source>
        <dbReference type="Proteomes" id="UP000242637"/>
    </source>
</evidence>
<dbReference type="GO" id="GO:0006824">
    <property type="term" value="P:cobalt ion transport"/>
    <property type="evidence" value="ECO:0007669"/>
    <property type="project" value="InterPro"/>
</dbReference>
<evidence type="ECO:0000256" key="4">
    <source>
        <dbReference type="ARBA" id="ARBA00022989"/>
    </source>
</evidence>
<name>A0A239VFY2_9MICO</name>
<reference evidence="7 8" key="1">
    <citation type="submission" date="2017-06" db="EMBL/GenBank/DDBJ databases">
        <authorList>
            <consortium name="Pathogen Informatics"/>
        </authorList>
    </citation>
    <scope>NUCLEOTIDE SEQUENCE [LARGE SCALE GENOMIC DNA]</scope>
    <source>
        <strain evidence="7 8">NCTC13039</strain>
    </source>
</reference>
<dbReference type="GeneID" id="63459361"/>
<evidence type="ECO:0000256" key="1">
    <source>
        <dbReference type="ARBA" id="ARBA00004651"/>
    </source>
</evidence>
<feature type="transmembrane region" description="Helical" evidence="6">
    <location>
        <begin position="101"/>
        <end position="125"/>
    </location>
</feature>
<dbReference type="PANTHER" id="PTHR43723:SF1">
    <property type="entry name" value="COBALT TRANSPORT PROTEIN CBIQ"/>
    <property type="match status" value="1"/>
</dbReference>
<keyword evidence="3 6" id="KW-0812">Transmembrane</keyword>
<evidence type="ECO:0000256" key="6">
    <source>
        <dbReference type="SAM" id="Phobius"/>
    </source>
</evidence>
<keyword evidence="4 6" id="KW-1133">Transmembrane helix</keyword>
<keyword evidence="2" id="KW-1003">Cell membrane</keyword>
<evidence type="ECO:0000256" key="2">
    <source>
        <dbReference type="ARBA" id="ARBA00022475"/>
    </source>
</evidence>
<dbReference type="KEGG" id="dco:SAMEA4475696_1126"/>
<dbReference type="Pfam" id="PF02361">
    <property type="entry name" value="CbiQ"/>
    <property type="match status" value="1"/>
</dbReference>
<evidence type="ECO:0000256" key="3">
    <source>
        <dbReference type="ARBA" id="ARBA00022692"/>
    </source>
</evidence>
<protein>
    <submittedName>
        <fullName evidence="7">Energy-coupling factor transporter transmembrane protein CbiQ</fullName>
    </submittedName>
</protein>
<sequence>MSGYGFAVDAAAWGSPWRRRCVRDKSVLSLGLLGCVLALPWQVGVVAAVVSVAALAGPARVPVGLLVRALRVPVGFVVVGALTVAVSVGGDLVVSVTAESVASAWVALVRGVAGTCAVFVLGATTPMVDVLASLQRLGVPAALVDVAGLMYRLVFVFVESVEAVTSAQVARLVYVSRRAAARSAAGLMGSVMVRAWSRSVRLESGLAGRGFVDELVTLEPLRVRSWRFVVVSVVVVVGVVLLGLGVEGVFG</sequence>
<evidence type="ECO:0000313" key="7">
    <source>
        <dbReference type="EMBL" id="SNV20920.1"/>
    </source>
</evidence>
<dbReference type="OrthoDB" id="4407546at2"/>
<keyword evidence="8" id="KW-1185">Reference proteome</keyword>
<keyword evidence="5 6" id="KW-0472">Membrane</keyword>
<dbReference type="Proteomes" id="UP000242637">
    <property type="component" value="Chromosome 1"/>
</dbReference>
<dbReference type="CDD" id="cd16914">
    <property type="entry name" value="EcfT"/>
    <property type="match status" value="1"/>
</dbReference>
<dbReference type="STRING" id="1121387.GCA_000429885_00962"/>
<dbReference type="RefSeq" id="WP_028326957.1">
    <property type="nucleotide sequence ID" value="NZ_LT906453.1"/>
</dbReference>
<dbReference type="PANTHER" id="PTHR43723">
    <property type="entry name" value="COBALT TRANSPORT PROTEIN CBIQ"/>
    <property type="match status" value="1"/>
</dbReference>
<feature type="transmembrane region" description="Helical" evidence="6">
    <location>
        <begin position="27"/>
        <end position="54"/>
    </location>
</feature>
<dbReference type="GO" id="GO:0043190">
    <property type="term" value="C:ATP-binding cassette (ABC) transporter complex"/>
    <property type="evidence" value="ECO:0007669"/>
    <property type="project" value="InterPro"/>
</dbReference>
<dbReference type="NCBIfam" id="TIGR02454">
    <property type="entry name" value="ECF_T_CbiQ"/>
    <property type="match status" value="1"/>
</dbReference>
<organism evidence="7 8">
    <name type="scientific">Dermatophilus congolensis</name>
    <dbReference type="NCBI Taxonomy" id="1863"/>
    <lineage>
        <taxon>Bacteria</taxon>
        <taxon>Bacillati</taxon>
        <taxon>Actinomycetota</taxon>
        <taxon>Actinomycetes</taxon>
        <taxon>Micrococcales</taxon>
        <taxon>Dermatophilaceae</taxon>
        <taxon>Dermatophilus</taxon>
    </lineage>
</organism>
<gene>
    <name evidence="7" type="primary">cbiQ</name>
    <name evidence="7" type="ORF">SAMEA4475696_01126</name>
</gene>
<accession>A0A239VFY2</accession>
<dbReference type="InterPro" id="IPR052770">
    <property type="entry name" value="Cobalt_transport_CbiQ"/>
</dbReference>
<dbReference type="InterPro" id="IPR003339">
    <property type="entry name" value="ABC/ECF_trnsptr_transmembrane"/>
</dbReference>
<proteinExistence type="predicted"/>